<feature type="region of interest" description="Disordered" evidence="1">
    <location>
        <begin position="1"/>
        <end position="57"/>
    </location>
</feature>
<accession>A0A655ZIC7</accession>
<organism evidence="2 3">
    <name type="scientific">Vibrio cholerae</name>
    <dbReference type="NCBI Taxonomy" id="666"/>
    <lineage>
        <taxon>Bacteria</taxon>
        <taxon>Pseudomonadati</taxon>
        <taxon>Pseudomonadota</taxon>
        <taxon>Gammaproteobacteria</taxon>
        <taxon>Vibrionales</taxon>
        <taxon>Vibrionaceae</taxon>
        <taxon>Vibrio</taxon>
    </lineage>
</organism>
<reference evidence="2 3" key="1">
    <citation type="submission" date="2015-07" db="EMBL/GenBank/DDBJ databases">
        <authorList>
            <consortium name="Pathogen Informatics"/>
        </authorList>
    </citation>
    <scope>NUCLEOTIDE SEQUENCE [LARGE SCALE GENOMIC DNA]</scope>
    <source>
        <strain evidence="2 3">A316</strain>
    </source>
</reference>
<sequence length="57" mass="6858">MVDRDARWCRTDRLEPTVQAPQQNEEERDRVHPHEDRSNARQQQRERHKAANVGVVR</sequence>
<evidence type="ECO:0000313" key="3">
    <source>
        <dbReference type="Proteomes" id="UP000041770"/>
    </source>
</evidence>
<protein>
    <submittedName>
        <fullName evidence="2">Uncharacterized protein</fullName>
    </submittedName>
</protein>
<gene>
    <name evidence="2" type="ORF">ERS013200_01123</name>
</gene>
<name>A0A655ZIC7_VIBCL</name>
<proteinExistence type="predicted"/>
<feature type="compositionally biased region" description="Basic and acidic residues" evidence="1">
    <location>
        <begin position="25"/>
        <end position="45"/>
    </location>
</feature>
<dbReference type="Proteomes" id="UP000041770">
    <property type="component" value="Unassembled WGS sequence"/>
</dbReference>
<evidence type="ECO:0000313" key="2">
    <source>
        <dbReference type="EMBL" id="CSC31380.1"/>
    </source>
</evidence>
<dbReference type="EMBL" id="CWQY01000005">
    <property type="protein sequence ID" value="CSC31380.1"/>
    <property type="molecule type" value="Genomic_DNA"/>
</dbReference>
<dbReference type="AlphaFoldDB" id="A0A655ZIC7"/>
<evidence type="ECO:0000256" key="1">
    <source>
        <dbReference type="SAM" id="MobiDB-lite"/>
    </source>
</evidence>
<feature type="compositionally biased region" description="Basic and acidic residues" evidence="1">
    <location>
        <begin position="1"/>
        <end position="15"/>
    </location>
</feature>